<evidence type="ECO:0000256" key="1">
    <source>
        <dbReference type="SAM" id="MobiDB-lite"/>
    </source>
</evidence>
<dbReference type="GO" id="GO:0005576">
    <property type="term" value="C:extracellular region"/>
    <property type="evidence" value="ECO:0007669"/>
    <property type="project" value="InterPro"/>
</dbReference>
<dbReference type="AlphaFoldDB" id="V4HTU8"/>
<dbReference type="Proteomes" id="UP000017820">
    <property type="component" value="Unassembled WGS sequence"/>
</dbReference>
<dbReference type="GO" id="GO:0008294">
    <property type="term" value="F:calcium- and calmodulin-responsive adenylate cyclase activity"/>
    <property type="evidence" value="ECO:0007669"/>
    <property type="project" value="InterPro"/>
</dbReference>
<proteinExistence type="predicted"/>
<feature type="region of interest" description="Disordered" evidence="1">
    <location>
        <begin position="1"/>
        <end position="25"/>
    </location>
</feature>
<dbReference type="Pfam" id="PF03497">
    <property type="entry name" value="Anthrax_toxA"/>
    <property type="match status" value="1"/>
</dbReference>
<sequence>MNKQVLQSKESRTNGQNKKSQTLPQHTFGTAERFQNGFITNQGLYGVMLGERSAAPTPTQIQKRPLPIRQKVTGSIMSNESFIENYTLMPGIKYSKIAQEFKLTKHRQYRQFKAEYKTYYLNTKKNFENAFMKDNSGKERAKNPPTNKNSNIDPKSALEQLDVMQPKSQEEATLIRELDKINTRLNNGIASSMPSKQLDSRAHKSAMEVEDKGGIVGQHAMAFSQMLEKRQAGPVLIRPAGKHATKYLKESYPAKPLWVKGKSIDTSKLSEKHIKYLNTVLEHQGIPTTDAGLLSNKLKQGFIPVDQIYSKWLRSIDQKKLDALNTPAEIATSILNEVEKSK</sequence>
<gene>
    <name evidence="3" type="ORF">PL2TA16_02105</name>
</gene>
<dbReference type="PATRIC" id="fig|1353533.3.peg.1366"/>
<reference evidence="3 4" key="1">
    <citation type="submission" date="2013-07" db="EMBL/GenBank/DDBJ databases">
        <title>Draft genome sequence of Pseudoalteromonas luteoviolacea 2ta16.</title>
        <authorList>
            <person name="Allen E.E."/>
            <person name="Azam F."/>
            <person name="Podell S."/>
        </authorList>
    </citation>
    <scope>NUCLEOTIDE SEQUENCE [LARGE SCALE GENOMIC DNA]</scope>
    <source>
        <strain evidence="3 4">2ta16</strain>
    </source>
</reference>
<name>V4HTU8_PSEL2</name>
<feature type="region of interest" description="Disordered" evidence="1">
    <location>
        <begin position="135"/>
        <end position="154"/>
    </location>
</feature>
<protein>
    <recommendedName>
        <fullName evidence="2">Anthrax toxin edema factor central domain-containing protein</fullName>
    </recommendedName>
</protein>
<feature type="domain" description="Anthrax toxin edema factor central" evidence="2">
    <location>
        <begin position="208"/>
        <end position="265"/>
    </location>
</feature>
<evidence type="ECO:0000259" key="2">
    <source>
        <dbReference type="Pfam" id="PF03497"/>
    </source>
</evidence>
<comment type="caution">
    <text evidence="3">The sequence shown here is derived from an EMBL/GenBank/DDBJ whole genome shotgun (WGS) entry which is preliminary data.</text>
</comment>
<dbReference type="EMBL" id="AUSV01000017">
    <property type="protein sequence ID" value="ESP94260.1"/>
    <property type="molecule type" value="Genomic_DNA"/>
</dbReference>
<dbReference type="GeneID" id="29922059"/>
<dbReference type="InterPro" id="IPR005165">
    <property type="entry name" value="Anthrax_toxin_edema_cen"/>
</dbReference>
<feature type="compositionally biased region" description="Polar residues" evidence="1">
    <location>
        <begin position="144"/>
        <end position="153"/>
    </location>
</feature>
<accession>V4HTU8</accession>
<evidence type="ECO:0000313" key="4">
    <source>
        <dbReference type="Proteomes" id="UP000017820"/>
    </source>
</evidence>
<organism evidence="3 4">
    <name type="scientific">Pseudoalteromonas luteoviolacea (strain 2ta16)</name>
    <dbReference type="NCBI Taxonomy" id="1353533"/>
    <lineage>
        <taxon>Bacteria</taxon>
        <taxon>Pseudomonadati</taxon>
        <taxon>Pseudomonadota</taxon>
        <taxon>Gammaproteobacteria</taxon>
        <taxon>Alteromonadales</taxon>
        <taxon>Pseudoalteromonadaceae</taxon>
        <taxon>Pseudoalteromonas</taxon>
    </lineage>
</organism>
<dbReference type="RefSeq" id="WP_023398310.1">
    <property type="nucleotide sequence ID" value="NZ_AUSV01000017.1"/>
</dbReference>
<evidence type="ECO:0000313" key="3">
    <source>
        <dbReference type="EMBL" id="ESP94260.1"/>
    </source>
</evidence>